<feature type="transmembrane region" description="Helical" evidence="1">
    <location>
        <begin position="66"/>
        <end position="83"/>
    </location>
</feature>
<evidence type="ECO:0000313" key="2">
    <source>
        <dbReference type="EMBL" id="ABJ83206.1"/>
    </source>
</evidence>
<gene>
    <name evidence="2" type="ordered locus">Acid_2216</name>
</gene>
<evidence type="ECO:0000256" key="1">
    <source>
        <dbReference type="SAM" id="Phobius"/>
    </source>
</evidence>
<dbReference type="EMBL" id="CP000473">
    <property type="protein sequence ID" value="ABJ83206.1"/>
    <property type="molecule type" value="Genomic_DNA"/>
</dbReference>
<name>Q025W3_SOLUE</name>
<keyword evidence="1" id="KW-1133">Transmembrane helix</keyword>
<dbReference type="AlphaFoldDB" id="Q025W3"/>
<sequence precursor="true">MVVRIRFGKGPKVGKKRRQNKRLALAVAALLPPAAFLAGVLGAWRIAADLNWTNSFAIPSGIFSHWQVWLGAAIALQMCARFLNRYGKGGDPAAS</sequence>
<dbReference type="OrthoDB" id="129674at2"/>
<dbReference type="InParanoid" id="Q025W3"/>
<keyword evidence="1" id="KW-0812">Transmembrane</keyword>
<dbReference type="KEGG" id="sus:Acid_2216"/>
<accession>Q025W3</accession>
<dbReference type="eggNOG" id="ENOG502ZSKP">
    <property type="taxonomic scope" value="Bacteria"/>
</dbReference>
<dbReference type="STRING" id="234267.Acid_2216"/>
<organism evidence="2">
    <name type="scientific">Solibacter usitatus (strain Ellin6076)</name>
    <dbReference type="NCBI Taxonomy" id="234267"/>
    <lineage>
        <taxon>Bacteria</taxon>
        <taxon>Pseudomonadati</taxon>
        <taxon>Acidobacteriota</taxon>
        <taxon>Terriglobia</taxon>
        <taxon>Bryobacterales</taxon>
        <taxon>Solibacteraceae</taxon>
        <taxon>Candidatus Solibacter</taxon>
    </lineage>
</organism>
<proteinExistence type="predicted"/>
<reference evidence="2" key="1">
    <citation type="submission" date="2006-10" db="EMBL/GenBank/DDBJ databases">
        <title>Complete sequence of Solibacter usitatus Ellin6076.</title>
        <authorList>
            <consortium name="US DOE Joint Genome Institute"/>
            <person name="Copeland A."/>
            <person name="Lucas S."/>
            <person name="Lapidus A."/>
            <person name="Barry K."/>
            <person name="Detter J.C."/>
            <person name="Glavina del Rio T."/>
            <person name="Hammon N."/>
            <person name="Israni S."/>
            <person name="Dalin E."/>
            <person name="Tice H."/>
            <person name="Pitluck S."/>
            <person name="Thompson L.S."/>
            <person name="Brettin T."/>
            <person name="Bruce D."/>
            <person name="Han C."/>
            <person name="Tapia R."/>
            <person name="Gilna P."/>
            <person name="Schmutz J."/>
            <person name="Larimer F."/>
            <person name="Land M."/>
            <person name="Hauser L."/>
            <person name="Kyrpides N."/>
            <person name="Mikhailova N."/>
            <person name="Janssen P.H."/>
            <person name="Kuske C.R."/>
            <person name="Richardson P."/>
        </authorList>
    </citation>
    <scope>NUCLEOTIDE SEQUENCE</scope>
    <source>
        <strain evidence="2">Ellin6076</strain>
    </source>
</reference>
<keyword evidence="1" id="KW-0472">Membrane</keyword>
<dbReference type="HOGENOM" id="CLU_2371288_0_0_0"/>
<protein>
    <submittedName>
        <fullName evidence="2">Uncharacterized protein</fullName>
    </submittedName>
</protein>